<reference evidence="1 5" key="2">
    <citation type="submission" date="2020-10" db="EMBL/GenBank/DDBJ databases">
        <title>Genome sequences of Pseudomonas isolates.</title>
        <authorList>
            <person name="Wessels L."/>
            <person name="Reich F."/>
            <person name="Hammerl J."/>
        </authorList>
    </citation>
    <scope>NUCLEOTIDE SEQUENCE [LARGE SCALE GENOMIC DNA]</scope>
    <source>
        <strain evidence="1 5">20-MO00624-0</strain>
    </source>
</reference>
<reference evidence="3 4" key="1">
    <citation type="submission" date="2018-06" db="EMBL/GenBank/DDBJ databases">
        <authorList>
            <consortium name="Pathogen Informatics"/>
            <person name="Doyle S."/>
        </authorList>
    </citation>
    <scope>NUCLEOTIDE SEQUENCE [LARGE SCALE GENOMIC DNA]</scope>
    <source>
        <strain evidence="3 4">NCTC11842</strain>
    </source>
</reference>
<name>A0A2X2DD74_PSELU</name>
<organism evidence="3 4">
    <name type="scientific">Pseudomonas luteola</name>
    <dbReference type="NCBI Taxonomy" id="47886"/>
    <lineage>
        <taxon>Bacteria</taxon>
        <taxon>Pseudomonadati</taxon>
        <taxon>Pseudomonadota</taxon>
        <taxon>Gammaproteobacteria</taxon>
        <taxon>Pseudomonadales</taxon>
        <taxon>Pseudomonadaceae</taxon>
        <taxon>Pseudomonas</taxon>
    </lineage>
</organism>
<evidence type="ECO:0000313" key="5">
    <source>
        <dbReference type="Proteomes" id="UP000626180"/>
    </source>
</evidence>
<dbReference type="AlphaFoldDB" id="A0A2X2DD74"/>
<protein>
    <submittedName>
        <fullName evidence="3">Uncharacterized protein</fullName>
    </submittedName>
</protein>
<dbReference type="EMBL" id="JADTXM010000004">
    <property type="protein sequence ID" value="MBH3438560.1"/>
    <property type="molecule type" value="Genomic_DNA"/>
</dbReference>
<accession>A0A2X2DD74</accession>
<dbReference type="GeneID" id="300267437"/>
<proteinExistence type="predicted"/>
<keyword evidence="5" id="KW-1185">Reference proteome</keyword>
<evidence type="ECO:0000313" key="4">
    <source>
        <dbReference type="Proteomes" id="UP000250443"/>
    </source>
</evidence>
<dbReference type="Proteomes" id="UP000626180">
    <property type="component" value="Unassembled WGS sequence"/>
</dbReference>
<dbReference type="EMBL" id="UAUF01000016">
    <property type="protein sequence ID" value="SPZ16923.1"/>
    <property type="molecule type" value="Genomic_DNA"/>
</dbReference>
<evidence type="ECO:0000313" key="6">
    <source>
        <dbReference type="Proteomes" id="UP000638986"/>
    </source>
</evidence>
<dbReference type="Proteomes" id="UP000638986">
    <property type="component" value="Unassembled WGS sequence"/>
</dbReference>
<sequence length="74" mass="8553">MEFKWLLRELQRDPNDQDWVKGWGVYRNTPWHLACVYNSEAVAVSEAVRLGQGYAVSWGAHKLGTNQFIITEKS</sequence>
<gene>
    <name evidence="2" type="ORF">I5Q09_07665</name>
    <name evidence="1" type="ORF">IRZ65_19040</name>
    <name evidence="3" type="ORF">NCTC11842_05963</name>
</gene>
<evidence type="ECO:0000313" key="1">
    <source>
        <dbReference type="EMBL" id="MBF8642770.1"/>
    </source>
</evidence>
<evidence type="ECO:0000313" key="3">
    <source>
        <dbReference type="EMBL" id="SPZ16923.1"/>
    </source>
</evidence>
<dbReference type="RefSeq" id="WP_010798486.1">
    <property type="nucleotide sequence ID" value="NZ_CP044085.1"/>
</dbReference>
<dbReference type="Proteomes" id="UP000250443">
    <property type="component" value="Unassembled WGS sequence"/>
</dbReference>
<reference evidence="2 6" key="3">
    <citation type="submission" date="2020-11" db="EMBL/GenBank/DDBJ databases">
        <title>Enhanced detection system for hospital associated transmission using whole genome sequencing surveillance.</title>
        <authorList>
            <person name="Harrison L.H."/>
            <person name="Van Tyne D."/>
            <person name="Marsh J.W."/>
            <person name="Griffith M.P."/>
            <person name="Snyder D.J."/>
            <person name="Cooper V.S."/>
            <person name="Mustapha M."/>
        </authorList>
    </citation>
    <scope>NUCLEOTIDE SEQUENCE [LARGE SCALE GENOMIC DNA]</scope>
    <source>
        <strain evidence="2 6">PSB00013</strain>
    </source>
</reference>
<evidence type="ECO:0000313" key="2">
    <source>
        <dbReference type="EMBL" id="MBH3438560.1"/>
    </source>
</evidence>
<dbReference type="EMBL" id="JADMCD010000011">
    <property type="protein sequence ID" value="MBF8642770.1"/>
    <property type="molecule type" value="Genomic_DNA"/>
</dbReference>